<dbReference type="Proteomes" id="UP000016584">
    <property type="component" value="Unassembled WGS sequence"/>
</dbReference>
<evidence type="ECO:0000313" key="3">
    <source>
        <dbReference type="EMBL" id="ERJ60330.1"/>
    </source>
</evidence>
<organism evidence="2 4">
    <name type="scientific">Sphingobacterium paucimobilis HER1398</name>
    <dbReference type="NCBI Taxonomy" id="1346330"/>
    <lineage>
        <taxon>Bacteria</taxon>
        <taxon>Pseudomonadati</taxon>
        <taxon>Bacteroidota</taxon>
        <taxon>Sphingobacteriia</taxon>
        <taxon>Sphingobacteriales</taxon>
        <taxon>Sphingobacteriaceae</taxon>
        <taxon>Sphingobacterium</taxon>
    </lineage>
</organism>
<proteinExistence type="predicted"/>
<dbReference type="EMBL" id="ATDL01000021">
    <property type="protein sequence ID" value="ERJ57879.1"/>
    <property type="molecule type" value="Genomic_DNA"/>
</dbReference>
<keyword evidence="1" id="KW-0472">Membrane</keyword>
<name>U2IYU1_9SPHI</name>
<feature type="transmembrane region" description="Helical" evidence="1">
    <location>
        <begin position="6"/>
        <end position="26"/>
    </location>
</feature>
<comment type="caution">
    <text evidence="2">The sequence shown here is derived from an EMBL/GenBank/DDBJ whole genome shotgun (WGS) entry which is preliminary data.</text>
</comment>
<accession>U2IYU1</accession>
<dbReference type="EMBL" id="ATDL01000007">
    <property type="protein sequence ID" value="ERJ60330.1"/>
    <property type="molecule type" value="Genomic_DNA"/>
</dbReference>
<keyword evidence="1" id="KW-1133">Transmembrane helix</keyword>
<dbReference type="AlphaFoldDB" id="U2IYU1"/>
<keyword evidence="4" id="KW-1185">Reference proteome</keyword>
<evidence type="ECO:0000313" key="4">
    <source>
        <dbReference type="Proteomes" id="UP000016584"/>
    </source>
</evidence>
<sequence>MDLLDYQFVLIAVLVVILTACGIFLLKKSGKG</sequence>
<gene>
    <name evidence="2" type="ORF">M472_03775</name>
    <name evidence="3" type="ORF">M472_16345</name>
</gene>
<protein>
    <submittedName>
        <fullName evidence="2">Uncharacterized protein</fullName>
    </submittedName>
</protein>
<evidence type="ECO:0000313" key="2">
    <source>
        <dbReference type="EMBL" id="ERJ57879.1"/>
    </source>
</evidence>
<reference evidence="2 4" key="1">
    <citation type="journal article" date="2013" name="Genome Announc.">
        <title>The Draft Genome Sequence of Sphingomonas paucimobilis Strain HER1398 (Proteobacteria), Host to the Giant PAU Phage, Indicates That It Is a Member of the Genus Sphingobacterium (Bacteroidetes).</title>
        <authorList>
            <person name="White R.A.III."/>
            <person name="Suttle C.A."/>
        </authorList>
    </citation>
    <scope>NUCLEOTIDE SEQUENCE [LARGE SCALE GENOMIC DNA]</scope>
    <source>
        <strain evidence="2 4">HER1398</strain>
    </source>
</reference>
<evidence type="ECO:0000256" key="1">
    <source>
        <dbReference type="SAM" id="Phobius"/>
    </source>
</evidence>
<keyword evidence="1" id="KW-0812">Transmembrane</keyword>